<organism evidence="2 3">
    <name type="scientific">Botryotinia convoluta</name>
    <dbReference type="NCBI Taxonomy" id="54673"/>
    <lineage>
        <taxon>Eukaryota</taxon>
        <taxon>Fungi</taxon>
        <taxon>Dikarya</taxon>
        <taxon>Ascomycota</taxon>
        <taxon>Pezizomycotina</taxon>
        <taxon>Leotiomycetes</taxon>
        <taxon>Helotiales</taxon>
        <taxon>Sclerotiniaceae</taxon>
        <taxon>Botryotinia</taxon>
    </lineage>
</organism>
<name>A0A4Z1HD35_9HELO</name>
<evidence type="ECO:0000313" key="2">
    <source>
        <dbReference type="EMBL" id="TGO47006.1"/>
    </source>
</evidence>
<keyword evidence="3" id="KW-1185">Reference proteome</keyword>
<evidence type="ECO:0000313" key="3">
    <source>
        <dbReference type="Proteomes" id="UP000297527"/>
    </source>
</evidence>
<dbReference type="AlphaFoldDB" id="A0A4Z1HD35"/>
<sequence>MAVSIAQKGEMTRDEKSERVEDTNSKITFEVEQYFIAPLLLYQQNFVEYIRTFHKGNGEVNYLKYDS</sequence>
<gene>
    <name evidence="2" type="ORF">BCON_0297g00010</name>
</gene>
<dbReference type="EMBL" id="PQXN01000296">
    <property type="protein sequence ID" value="TGO47006.1"/>
    <property type="molecule type" value="Genomic_DNA"/>
</dbReference>
<reference evidence="2 3" key="1">
    <citation type="submission" date="2017-12" db="EMBL/GenBank/DDBJ databases">
        <title>Comparative genomics of Botrytis spp.</title>
        <authorList>
            <person name="Valero-Jimenez C.A."/>
            <person name="Tapia P."/>
            <person name="Veloso J."/>
            <person name="Silva-Moreno E."/>
            <person name="Staats M."/>
            <person name="Valdes J.H."/>
            <person name="Van Kan J.A.L."/>
        </authorList>
    </citation>
    <scope>NUCLEOTIDE SEQUENCE [LARGE SCALE GENOMIC DNA]</scope>
    <source>
        <strain evidence="2 3">MUCL11595</strain>
    </source>
</reference>
<evidence type="ECO:0000256" key="1">
    <source>
        <dbReference type="SAM" id="MobiDB-lite"/>
    </source>
</evidence>
<feature type="compositionally biased region" description="Basic and acidic residues" evidence="1">
    <location>
        <begin position="10"/>
        <end position="22"/>
    </location>
</feature>
<protein>
    <submittedName>
        <fullName evidence="2">Uncharacterized protein</fullName>
    </submittedName>
</protein>
<accession>A0A4Z1HD35</accession>
<dbReference type="Proteomes" id="UP000297527">
    <property type="component" value="Unassembled WGS sequence"/>
</dbReference>
<comment type="caution">
    <text evidence="2">The sequence shown here is derived from an EMBL/GenBank/DDBJ whole genome shotgun (WGS) entry which is preliminary data.</text>
</comment>
<proteinExistence type="predicted"/>
<feature type="region of interest" description="Disordered" evidence="1">
    <location>
        <begin position="1"/>
        <end position="22"/>
    </location>
</feature>